<gene>
    <name evidence="2" type="ORF">C6Y08_02390</name>
    <name evidence="3" type="ORF">D6U18_05360</name>
</gene>
<evidence type="ECO:0000313" key="2">
    <source>
        <dbReference type="EMBL" id="PRO95867.1"/>
    </source>
</evidence>
<organism evidence="3 5">
    <name type="scientific">Lactiplantibacillus pentosus</name>
    <name type="common">Lactobacillus pentosus</name>
    <dbReference type="NCBI Taxonomy" id="1589"/>
    <lineage>
        <taxon>Bacteria</taxon>
        <taxon>Bacillati</taxon>
        <taxon>Bacillota</taxon>
        <taxon>Bacilli</taxon>
        <taxon>Lactobacillales</taxon>
        <taxon>Lactobacillaceae</taxon>
        <taxon>Lactiplantibacillus</taxon>
    </lineage>
</organism>
<dbReference type="AlphaFoldDB" id="A0ABD7IR88"/>
<reference evidence="3 5" key="2">
    <citation type="submission" date="2018-10" db="EMBL/GenBank/DDBJ databases">
        <title>Genome sequences of five Lactobacillus pentosus strains isolated from brines of traditionally fermented spanish-style green table olives and differences between them.</title>
        <authorList>
            <person name="Jimenez Diaz R."/>
        </authorList>
    </citation>
    <scope>NUCLEOTIDE SEQUENCE [LARGE SCALE GENOMIC DNA]</scope>
    <source>
        <strain evidence="3 5">IG10</strain>
    </source>
</reference>
<dbReference type="EMBL" id="RDCJ01000051">
    <property type="protein sequence ID" value="RMW49853.1"/>
    <property type="molecule type" value="Genomic_DNA"/>
</dbReference>
<evidence type="ECO:0000313" key="4">
    <source>
        <dbReference type="Proteomes" id="UP000238378"/>
    </source>
</evidence>
<feature type="transmembrane region" description="Helical" evidence="1">
    <location>
        <begin position="77"/>
        <end position="104"/>
    </location>
</feature>
<keyword evidence="1" id="KW-1133">Transmembrane helix</keyword>
<sequence length="161" mass="18965">MHKRNVLVPKRYKYVAGIFIEQAHIGKFTKTFTPILRDTIKHSKLLYALLIFLKELYILGVAGLVWCIFLFQNSKPLWVPVFGISYLIFSIRPLVLQMFSYAFYNKRPKIDDAIILPNRSTRARFRWLMWSLFYCCISIGLLLITIILGIQLSTMHFIIMK</sequence>
<accession>A0ABD7IR88</accession>
<dbReference type="Proteomes" id="UP000276249">
    <property type="component" value="Unassembled WGS sequence"/>
</dbReference>
<proteinExistence type="predicted"/>
<feature type="transmembrane region" description="Helical" evidence="1">
    <location>
        <begin position="125"/>
        <end position="152"/>
    </location>
</feature>
<keyword evidence="1" id="KW-0472">Membrane</keyword>
<evidence type="ECO:0000256" key="1">
    <source>
        <dbReference type="SAM" id="Phobius"/>
    </source>
</evidence>
<dbReference type="Proteomes" id="UP000238378">
    <property type="component" value="Unassembled WGS sequence"/>
</dbReference>
<dbReference type="EMBL" id="PVOB01000030">
    <property type="protein sequence ID" value="PRO95867.1"/>
    <property type="molecule type" value="Genomic_DNA"/>
</dbReference>
<evidence type="ECO:0000313" key="3">
    <source>
        <dbReference type="EMBL" id="RMW49853.1"/>
    </source>
</evidence>
<comment type="caution">
    <text evidence="3">The sequence shown here is derived from an EMBL/GenBank/DDBJ whole genome shotgun (WGS) entry which is preliminary data.</text>
</comment>
<keyword evidence="1" id="KW-0812">Transmembrane</keyword>
<feature type="transmembrane region" description="Helical" evidence="1">
    <location>
        <begin position="45"/>
        <end position="71"/>
    </location>
</feature>
<name>A0ABD7IR88_LACPE</name>
<keyword evidence="4" id="KW-1185">Reference proteome</keyword>
<protein>
    <submittedName>
        <fullName evidence="3">Uncharacterized protein</fullName>
    </submittedName>
</protein>
<reference evidence="2 4" key="1">
    <citation type="submission" date="2018-03" db="EMBL/GenBank/DDBJ databases">
        <title>Draft Genome Sequences of six Lactobacillus pentosus Strains Isolated from Brines of Traditionally Fermented Spanish-Style Green Table Olives.</title>
        <authorList>
            <person name="Calero-Delgado B."/>
            <person name="Martin-Platero A.M."/>
            <person name="Perez-Pulido A.J."/>
            <person name="Benitez-Cabello A."/>
            <person name="Casimiro-Soriguer C.S."/>
            <person name="Martinez-Bueno M."/>
            <person name="Arroyo-Lopez F.N."/>
            <person name="Rodriguez-Gomez F."/>
            <person name="Bautista-Gallego J."/>
            <person name="Garrido-Fernandez A."/>
            <person name="Jimenez-Diaz R."/>
        </authorList>
    </citation>
    <scope>NUCLEOTIDE SEQUENCE [LARGE SCALE GENOMIC DNA]</scope>
    <source>
        <strain evidence="2 4">IG2</strain>
    </source>
</reference>
<evidence type="ECO:0000313" key="5">
    <source>
        <dbReference type="Proteomes" id="UP000276249"/>
    </source>
</evidence>